<comment type="similarity">
    <text evidence="3">Belongs to the RBT5 family.</text>
</comment>
<accession>A0A9P3UQ02</accession>
<keyword evidence="12" id="KW-0325">Glycoprotein</keyword>
<proteinExistence type="inferred from homology"/>
<keyword evidence="4" id="KW-1003">Cell membrane</keyword>
<comment type="caution">
    <text evidence="17">The sequence shown here is derived from an EMBL/GenBank/DDBJ whole genome shotgun (WGS) entry which is preliminary data.</text>
</comment>
<dbReference type="Proteomes" id="UP001063166">
    <property type="component" value="Unassembled WGS sequence"/>
</dbReference>
<keyword evidence="8 15" id="KW-0732">Signal</keyword>
<dbReference type="EMBL" id="BRPK01000007">
    <property type="protein sequence ID" value="GLB39625.1"/>
    <property type="molecule type" value="Genomic_DNA"/>
</dbReference>
<keyword evidence="5" id="KW-0964">Secreted</keyword>
<keyword evidence="13" id="KW-0449">Lipoprotein</keyword>
<evidence type="ECO:0000256" key="8">
    <source>
        <dbReference type="ARBA" id="ARBA00022729"/>
    </source>
</evidence>
<reference evidence="17" key="1">
    <citation type="submission" date="2022-07" db="EMBL/GenBank/DDBJ databases">
        <title>The genome of Lyophyllum shimeji provides insight into the initial evolution of ectomycorrhizal fungal genome.</title>
        <authorList>
            <person name="Kobayashi Y."/>
            <person name="Shibata T."/>
            <person name="Hirakawa H."/>
            <person name="Shigenobu S."/>
            <person name="Nishiyama T."/>
            <person name="Yamada A."/>
            <person name="Hasebe M."/>
            <person name="Kawaguchi M."/>
        </authorList>
    </citation>
    <scope>NUCLEOTIDE SEQUENCE</scope>
    <source>
        <strain evidence="17">AT787</strain>
    </source>
</reference>
<dbReference type="SMART" id="SM00747">
    <property type="entry name" value="CFEM"/>
    <property type="match status" value="1"/>
</dbReference>
<evidence type="ECO:0000256" key="15">
    <source>
        <dbReference type="SAM" id="SignalP"/>
    </source>
</evidence>
<dbReference type="Pfam" id="PF05730">
    <property type="entry name" value="CFEM"/>
    <property type="match status" value="1"/>
</dbReference>
<keyword evidence="18" id="KW-1185">Reference proteome</keyword>
<keyword evidence="11" id="KW-1015">Disulfide bond</keyword>
<protein>
    <submittedName>
        <fullName evidence="17">CFEM domain containing protein</fullName>
    </submittedName>
</protein>
<comment type="subcellular location">
    <subcellularLocation>
        <location evidence="1">Cell membrane</location>
        <topology evidence="1">Lipid-anchor</topology>
        <topology evidence="1">GPI-anchor</topology>
    </subcellularLocation>
    <subcellularLocation>
        <location evidence="2">Secreted</location>
    </subcellularLocation>
</comment>
<evidence type="ECO:0000313" key="17">
    <source>
        <dbReference type="EMBL" id="GLB39625.1"/>
    </source>
</evidence>
<evidence type="ECO:0000256" key="6">
    <source>
        <dbReference type="ARBA" id="ARBA00022617"/>
    </source>
</evidence>
<evidence type="ECO:0000256" key="10">
    <source>
        <dbReference type="ARBA" id="ARBA00023136"/>
    </source>
</evidence>
<evidence type="ECO:0000256" key="9">
    <source>
        <dbReference type="ARBA" id="ARBA00023004"/>
    </source>
</evidence>
<sequence length="158" mass="15058">MRFSSLAVLAVAAASASASLVSRQLPSCALSCISGPNVDLGGCAANDNACLCKSQTFVEKSTACITSSCKGAELQQALSLAQQLCAAVGVTLSGTPTGAPTATATSPGGSGNSTVTSHSGASGSTSTAPPTQTSNSARSNTAGALAGMAAFGLAALAL</sequence>
<feature type="signal peptide" evidence="15">
    <location>
        <begin position="1"/>
        <end position="18"/>
    </location>
</feature>
<name>A0A9P3UQ02_LYOSH</name>
<evidence type="ECO:0000256" key="7">
    <source>
        <dbReference type="ARBA" id="ARBA00022723"/>
    </source>
</evidence>
<evidence type="ECO:0000256" key="1">
    <source>
        <dbReference type="ARBA" id="ARBA00004609"/>
    </source>
</evidence>
<evidence type="ECO:0000256" key="2">
    <source>
        <dbReference type="ARBA" id="ARBA00004613"/>
    </source>
</evidence>
<evidence type="ECO:0000256" key="14">
    <source>
        <dbReference type="SAM" id="MobiDB-lite"/>
    </source>
</evidence>
<evidence type="ECO:0000256" key="5">
    <source>
        <dbReference type="ARBA" id="ARBA00022525"/>
    </source>
</evidence>
<dbReference type="GO" id="GO:0046872">
    <property type="term" value="F:metal ion binding"/>
    <property type="evidence" value="ECO:0007669"/>
    <property type="project" value="UniProtKB-KW"/>
</dbReference>
<evidence type="ECO:0000256" key="13">
    <source>
        <dbReference type="ARBA" id="ARBA00023288"/>
    </source>
</evidence>
<organism evidence="17 18">
    <name type="scientific">Lyophyllum shimeji</name>
    <name type="common">Hon-shimeji</name>
    <name type="synonym">Tricholoma shimeji</name>
    <dbReference type="NCBI Taxonomy" id="47721"/>
    <lineage>
        <taxon>Eukaryota</taxon>
        <taxon>Fungi</taxon>
        <taxon>Dikarya</taxon>
        <taxon>Basidiomycota</taxon>
        <taxon>Agaricomycotina</taxon>
        <taxon>Agaricomycetes</taxon>
        <taxon>Agaricomycetidae</taxon>
        <taxon>Agaricales</taxon>
        <taxon>Tricholomatineae</taxon>
        <taxon>Lyophyllaceae</taxon>
        <taxon>Lyophyllum</taxon>
    </lineage>
</organism>
<dbReference type="GO" id="GO:0005576">
    <property type="term" value="C:extracellular region"/>
    <property type="evidence" value="ECO:0007669"/>
    <property type="project" value="UniProtKB-SubCell"/>
</dbReference>
<dbReference type="InterPro" id="IPR008427">
    <property type="entry name" value="Extracellular_membr_CFEM_dom"/>
</dbReference>
<feature type="region of interest" description="Disordered" evidence="14">
    <location>
        <begin position="98"/>
        <end position="139"/>
    </location>
</feature>
<dbReference type="GO" id="GO:0005886">
    <property type="term" value="C:plasma membrane"/>
    <property type="evidence" value="ECO:0007669"/>
    <property type="project" value="UniProtKB-SubCell"/>
</dbReference>
<keyword evidence="9" id="KW-0408">Iron</keyword>
<dbReference type="PANTHER" id="PTHR37928:SF2">
    <property type="entry name" value="GPI ANCHORED CFEM DOMAIN PROTEIN (AFU_ORTHOLOGUE AFUA_6G10580)"/>
    <property type="match status" value="1"/>
</dbReference>
<dbReference type="OrthoDB" id="3065412at2759"/>
<dbReference type="InterPro" id="IPR051735">
    <property type="entry name" value="CFEM_domain"/>
</dbReference>
<feature type="chain" id="PRO_5040187769" evidence="15">
    <location>
        <begin position="19"/>
        <end position="158"/>
    </location>
</feature>
<evidence type="ECO:0000256" key="11">
    <source>
        <dbReference type="ARBA" id="ARBA00023157"/>
    </source>
</evidence>
<keyword evidence="6" id="KW-0349">Heme</keyword>
<dbReference type="AlphaFoldDB" id="A0A9P3UQ02"/>
<evidence type="ECO:0000256" key="3">
    <source>
        <dbReference type="ARBA" id="ARBA00010031"/>
    </source>
</evidence>
<feature type="domain" description="CFEM" evidence="16">
    <location>
        <begin position="1"/>
        <end position="112"/>
    </location>
</feature>
<evidence type="ECO:0000256" key="12">
    <source>
        <dbReference type="ARBA" id="ARBA00023180"/>
    </source>
</evidence>
<gene>
    <name evidence="17" type="ORF">LshimejAT787_0701350</name>
</gene>
<evidence type="ECO:0000259" key="16">
    <source>
        <dbReference type="PROSITE" id="PS52012"/>
    </source>
</evidence>
<keyword evidence="7" id="KW-0479">Metal-binding</keyword>
<keyword evidence="10" id="KW-0472">Membrane</keyword>
<dbReference type="PROSITE" id="PS52012">
    <property type="entry name" value="CFEM"/>
    <property type="match status" value="1"/>
</dbReference>
<dbReference type="PANTHER" id="PTHR37928">
    <property type="entry name" value="CFEM DOMAIN PROTEIN (AFU_ORTHOLOGUE AFUA_6G14090)"/>
    <property type="match status" value="1"/>
</dbReference>
<evidence type="ECO:0000256" key="4">
    <source>
        <dbReference type="ARBA" id="ARBA00022475"/>
    </source>
</evidence>
<evidence type="ECO:0000313" key="18">
    <source>
        <dbReference type="Proteomes" id="UP001063166"/>
    </source>
</evidence>